<reference evidence="1 2" key="1">
    <citation type="submission" date="2019-10" db="EMBL/GenBank/DDBJ databases">
        <authorList>
            <person name="Karimi E."/>
        </authorList>
    </citation>
    <scope>NUCLEOTIDE SEQUENCE [LARGE SCALE GENOMIC DNA]</scope>
    <source>
        <strain evidence="1">Bacillus sp. 71</strain>
    </source>
</reference>
<evidence type="ECO:0000313" key="2">
    <source>
        <dbReference type="Proteomes" id="UP000437562"/>
    </source>
</evidence>
<dbReference type="Proteomes" id="UP000437562">
    <property type="component" value="Unassembled WGS sequence"/>
</dbReference>
<evidence type="ECO:0000313" key="1">
    <source>
        <dbReference type="EMBL" id="VXC38398.1"/>
    </source>
</evidence>
<protein>
    <submittedName>
        <fullName evidence="1">Uncharacterized protein</fullName>
    </submittedName>
</protein>
<organism evidence="1 2">
    <name type="scientific">Bacillus mycoides</name>
    <dbReference type="NCBI Taxonomy" id="1405"/>
    <lineage>
        <taxon>Bacteria</taxon>
        <taxon>Bacillati</taxon>
        <taxon>Bacillota</taxon>
        <taxon>Bacilli</taxon>
        <taxon>Bacillales</taxon>
        <taxon>Bacillaceae</taxon>
        <taxon>Bacillus</taxon>
        <taxon>Bacillus cereus group</taxon>
    </lineage>
</organism>
<gene>
    <name evidence="1" type="ORF">BACI71_30753</name>
</gene>
<proteinExistence type="predicted"/>
<sequence length="45" mass="5176">MKSKVGFQSIAKKVAVISYLPTKIINICLKYKITILLYRVIIHII</sequence>
<dbReference type="EMBL" id="CABWMC010000023">
    <property type="protein sequence ID" value="VXC38398.1"/>
    <property type="molecule type" value="Genomic_DNA"/>
</dbReference>
<dbReference type="AlphaFoldDB" id="A0A653Y7H7"/>
<accession>A0A653Y7H7</accession>
<name>A0A653Y7H7_BACMY</name>